<dbReference type="KEGG" id="atr:18444807"/>
<feature type="transmembrane region" description="Helical" evidence="1">
    <location>
        <begin position="171"/>
        <end position="195"/>
    </location>
</feature>
<evidence type="ECO:0000313" key="3">
    <source>
        <dbReference type="Proteomes" id="UP000017836"/>
    </source>
</evidence>
<dbReference type="OrthoDB" id="2017354at2759"/>
<accession>U5D7Y2</accession>
<reference evidence="3" key="1">
    <citation type="journal article" date="2013" name="Science">
        <title>The Amborella genome and the evolution of flowering plants.</title>
        <authorList>
            <consortium name="Amborella Genome Project"/>
        </authorList>
    </citation>
    <scope>NUCLEOTIDE SEQUENCE [LARGE SCALE GENOMIC DNA]</scope>
</reference>
<keyword evidence="1" id="KW-0812">Transmembrane</keyword>
<dbReference type="eggNOG" id="ENOG502RXNV">
    <property type="taxonomic scope" value="Eukaryota"/>
</dbReference>
<gene>
    <name evidence="2" type="ORF">AMTR_s00031p00037570</name>
</gene>
<dbReference type="PANTHER" id="PTHR36393:SF1">
    <property type="entry name" value="SULFATE ADENYLYLTRANSFERASE SUBUNIT"/>
    <property type="match status" value="1"/>
</dbReference>
<organism evidence="2 3">
    <name type="scientific">Amborella trichopoda</name>
    <dbReference type="NCBI Taxonomy" id="13333"/>
    <lineage>
        <taxon>Eukaryota</taxon>
        <taxon>Viridiplantae</taxon>
        <taxon>Streptophyta</taxon>
        <taxon>Embryophyta</taxon>
        <taxon>Tracheophyta</taxon>
        <taxon>Spermatophyta</taxon>
        <taxon>Magnoliopsida</taxon>
        <taxon>Amborellales</taxon>
        <taxon>Amborellaceae</taxon>
        <taxon>Amborella</taxon>
    </lineage>
</organism>
<dbReference type="OMA" id="VISKWAS"/>
<dbReference type="PANTHER" id="PTHR36393">
    <property type="entry name" value="SULFATE ADENYLYLTRANSFERASE SUBUNIT"/>
    <property type="match status" value="1"/>
</dbReference>
<keyword evidence="1" id="KW-1133">Transmembrane helix</keyword>
<evidence type="ECO:0000313" key="2">
    <source>
        <dbReference type="EMBL" id="ERN16488.1"/>
    </source>
</evidence>
<proteinExistence type="predicted"/>
<dbReference type="AlphaFoldDB" id="U5D7Y2"/>
<evidence type="ECO:0000256" key="1">
    <source>
        <dbReference type="SAM" id="Phobius"/>
    </source>
</evidence>
<keyword evidence="3" id="KW-1185">Reference proteome</keyword>
<dbReference type="HOGENOM" id="CLU_103544_1_0_1"/>
<dbReference type="Gramene" id="ERN16488">
    <property type="protein sequence ID" value="ERN16488"/>
    <property type="gene ID" value="AMTR_s00031p00037570"/>
</dbReference>
<protein>
    <submittedName>
        <fullName evidence="2">Uncharacterized protein</fullName>
    </submittedName>
</protein>
<sequence length="244" mass="27339">MAKLFTPGLQTPTSLNPESYLHPFVNPSSSPRLCHALALNPNLQWRYLGRELKCNPKFYLPFRNSVDLSPDLQWTILRRKLKCTPRNFCFFSEGNSNKQEQARRALESALGGKKSEFDKWNKEIQKREEVGGGNNHGGGSWFGGGGWFGGSDGEHFWKEVQQAGLTIAGIIILYLLVAKGDVLLAVVCNSLLLVLRGTRNNFRSIFLLLNRRSSLEPESNEAANEISSNKLSAKESVIRKWGTD</sequence>
<keyword evidence="1" id="KW-0472">Membrane</keyword>
<name>U5D7Y2_AMBTC</name>
<dbReference type="EMBL" id="KI392442">
    <property type="protein sequence ID" value="ERN16488.1"/>
    <property type="molecule type" value="Genomic_DNA"/>
</dbReference>
<dbReference type="Proteomes" id="UP000017836">
    <property type="component" value="Unassembled WGS sequence"/>
</dbReference>